<proteinExistence type="predicted"/>
<keyword evidence="4" id="KW-1185">Reference proteome</keyword>
<evidence type="ECO:0000313" key="3">
    <source>
        <dbReference type="EMBL" id="KAK1379378.1"/>
    </source>
</evidence>
<name>A0AAD8I7M3_9APIA</name>
<feature type="signal peptide" evidence="2">
    <location>
        <begin position="1"/>
        <end position="23"/>
    </location>
</feature>
<evidence type="ECO:0000256" key="2">
    <source>
        <dbReference type="SAM" id="SignalP"/>
    </source>
</evidence>
<gene>
    <name evidence="3" type="ORF">POM88_026122</name>
</gene>
<keyword evidence="1" id="KW-0472">Membrane</keyword>
<sequence>MATHIGFTITVLVLLMTTVEIKGNRFGNITYRKRGAVYPSVKSPTPAPSRSESPLTLPPIVPHAVNSPYRGGSGQLYTSLTTCSIAIWLSSSCVIILVQLKQLKGGAIYPSEKSPTPTPSRSESPLALPPIVAHAVNSPYRGGSGQLVVTAGRASP</sequence>
<protein>
    <submittedName>
        <fullName evidence="3">Uncharacterized protein</fullName>
    </submittedName>
</protein>
<keyword evidence="1" id="KW-0812">Transmembrane</keyword>
<reference evidence="3" key="2">
    <citation type="submission" date="2023-05" db="EMBL/GenBank/DDBJ databases">
        <authorList>
            <person name="Schelkunov M.I."/>
        </authorList>
    </citation>
    <scope>NUCLEOTIDE SEQUENCE</scope>
    <source>
        <strain evidence="3">Hsosn_3</strain>
        <tissue evidence="3">Leaf</tissue>
    </source>
</reference>
<keyword evidence="2" id="KW-0732">Signal</keyword>
<accession>A0AAD8I7M3</accession>
<dbReference type="AlphaFoldDB" id="A0AAD8I7M3"/>
<keyword evidence="1" id="KW-1133">Transmembrane helix</keyword>
<feature type="transmembrane region" description="Helical" evidence="1">
    <location>
        <begin position="76"/>
        <end position="98"/>
    </location>
</feature>
<comment type="caution">
    <text evidence="3">The sequence shown here is derived from an EMBL/GenBank/DDBJ whole genome shotgun (WGS) entry which is preliminary data.</text>
</comment>
<organism evidence="3 4">
    <name type="scientific">Heracleum sosnowskyi</name>
    <dbReference type="NCBI Taxonomy" id="360622"/>
    <lineage>
        <taxon>Eukaryota</taxon>
        <taxon>Viridiplantae</taxon>
        <taxon>Streptophyta</taxon>
        <taxon>Embryophyta</taxon>
        <taxon>Tracheophyta</taxon>
        <taxon>Spermatophyta</taxon>
        <taxon>Magnoliopsida</taxon>
        <taxon>eudicotyledons</taxon>
        <taxon>Gunneridae</taxon>
        <taxon>Pentapetalae</taxon>
        <taxon>asterids</taxon>
        <taxon>campanulids</taxon>
        <taxon>Apiales</taxon>
        <taxon>Apiaceae</taxon>
        <taxon>Apioideae</taxon>
        <taxon>apioid superclade</taxon>
        <taxon>Tordylieae</taxon>
        <taxon>Tordyliinae</taxon>
        <taxon>Heracleum</taxon>
    </lineage>
</organism>
<dbReference type="Proteomes" id="UP001237642">
    <property type="component" value="Unassembled WGS sequence"/>
</dbReference>
<evidence type="ECO:0000256" key="1">
    <source>
        <dbReference type="SAM" id="Phobius"/>
    </source>
</evidence>
<reference evidence="3" key="1">
    <citation type="submission" date="2023-02" db="EMBL/GenBank/DDBJ databases">
        <title>Genome of toxic invasive species Heracleum sosnowskyi carries increased number of genes despite the absence of recent whole-genome duplications.</title>
        <authorList>
            <person name="Schelkunov M."/>
            <person name="Shtratnikova V."/>
            <person name="Makarenko M."/>
            <person name="Klepikova A."/>
            <person name="Omelchenko D."/>
            <person name="Novikova G."/>
            <person name="Obukhova E."/>
            <person name="Bogdanov V."/>
            <person name="Penin A."/>
            <person name="Logacheva M."/>
        </authorList>
    </citation>
    <scope>NUCLEOTIDE SEQUENCE</scope>
    <source>
        <strain evidence="3">Hsosn_3</strain>
        <tissue evidence="3">Leaf</tissue>
    </source>
</reference>
<feature type="chain" id="PRO_5042119820" evidence="2">
    <location>
        <begin position="24"/>
        <end position="156"/>
    </location>
</feature>
<dbReference type="EMBL" id="JAUIZM010000006">
    <property type="protein sequence ID" value="KAK1379378.1"/>
    <property type="molecule type" value="Genomic_DNA"/>
</dbReference>
<evidence type="ECO:0000313" key="4">
    <source>
        <dbReference type="Proteomes" id="UP001237642"/>
    </source>
</evidence>